<feature type="domain" description="SWIM-type" evidence="5">
    <location>
        <begin position="468"/>
        <end position="500"/>
    </location>
</feature>
<dbReference type="InterPro" id="IPR004330">
    <property type="entry name" value="FAR1_DNA_bnd_dom"/>
</dbReference>
<dbReference type="Pfam" id="PF03101">
    <property type="entry name" value="FAR1"/>
    <property type="match status" value="1"/>
</dbReference>
<dbReference type="InterPro" id="IPR006564">
    <property type="entry name" value="Znf_PMZ"/>
</dbReference>
<evidence type="ECO:0000256" key="3">
    <source>
        <dbReference type="ARBA" id="ARBA00022833"/>
    </source>
</evidence>
<dbReference type="Proteomes" id="UP001443914">
    <property type="component" value="Unassembled WGS sequence"/>
</dbReference>
<dbReference type="PROSITE" id="PS50966">
    <property type="entry name" value="ZF_SWIM"/>
    <property type="match status" value="1"/>
</dbReference>
<proteinExistence type="predicted"/>
<comment type="caution">
    <text evidence="6">The sequence shown here is derived from an EMBL/GenBank/DDBJ whole genome shotgun (WGS) entry which is preliminary data.</text>
</comment>
<keyword evidence="7" id="KW-1185">Reference proteome</keyword>
<dbReference type="Pfam" id="PF04434">
    <property type="entry name" value="SWIM"/>
    <property type="match status" value="1"/>
</dbReference>
<dbReference type="InterPro" id="IPR018289">
    <property type="entry name" value="MULE_transposase_dom"/>
</dbReference>
<evidence type="ECO:0000256" key="2">
    <source>
        <dbReference type="ARBA" id="ARBA00022771"/>
    </source>
</evidence>
<name>A0AAW1K654_SAPOF</name>
<accession>A0AAW1K654</accession>
<reference evidence="6" key="1">
    <citation type="submission" date="2024-03" db="EMBL/GenBank/DDBJ databases">
        <title>WGS assembly of Saponaria officinalis var. Norfolk2.</title>
        <authorList>
            <person name="Jenkins J."/>
            <person name="Shu S."/>
            <person name="Grimwood J."/>
            <person name="Barry K."/>
            <person name="Goodstein D."/>
            <person name="Schmutz J."/>
            <person name="Leebens-Mack J."/>
            <person name="Osbourn A."/>
        </authorList>
    </citation>
    <scope>NUCLEOTIDE SEQUENCE [LARGE SCALE GENOMIC DNA]</scope>
    <source>
        <strain evidence="6">JIC</strain>
    </source>
</reference>
<evidence type="ECO:0000313" key="6">
    <source>
        <dbReference type="EMBL" id="KAK9713530.1"/>
    </source>
</evidence>
<organism evidence="6 7">
    <name type="scientific">Saponaria officinalis</name>
    <name type="common">Common soapwort</name>
    <name type="synonym">Lychnis saponaria</name>
    <dbReference type="NCBI Taxonomy" id="3572"/>
    <lineage>
        <taxon>Eukaryota</taxon>
        <taxon>Viridiplantae</taxon>
        <taxon>Streptophyta</taxon>
        <taxon>Embryophyta</taxon>
        <taxon>Tracheophyta</taxon>
        <taxon>Spermatophyta</taxon>
        <taxon>Magnoliopsida</taxon>
        <taxon>eudicotyledons</taxon>
        <taxon>Gunneridae</taxon>
        <taxon>Pentapetalae</taxon>
        <taxon>Caryophyllales</taxon>
        <taxon>Caryophyllaceae</taxon>
        <taxon>Caryophylleae</taxon>
        <taxon>Saponaria</taxon>
    </lineage>
</organism>
<dbReference type="AlphaFoldDB" id="A0AAW1K654"/>
<protein>
    <recommendedName>
        <fullName evidence="5">SWIM-type domain-containing protein</fullName>
    </recommendedName>
</protein>
<keyword evidence="3" id="KW-0862">Zinc</keyword>
<sequence>MHFVDYDSVIRFYVIYAISCGFEPRLYTTKRTRDGNLLRKSIVCNRQGYRDNKRKLKCPVSDVESVVDNDSTVKPKVSRKVKITRIGCPAMMRVVAEPGGGYTVDQFIEVHNHRLLSIKDREFQKVVRKLSLFHKKTIVDHAKLKIGASKSFQICTQYADGYSNVGPTVTEFKNFARDIKCFIGVKDAQLFINHFEELSKMKPDFYFAYEVDDEQCLSKAFWADSESRKNYSIFGDAVSFDPTYGTNKYFMVFTPFTGVDHHKRSVTFAASLLAHENKESFVWCFKKFLDCMGQKEPLCIVTDQDPAMKIAIPSVFKSARHRFCMWHIMKNSFGDRHLWIPAYFRDMPMGGLLRTTQRSESANSFYKRYENKFGTLVEFWMRFETSMEQRYSQKCLDKDSEHSLPVTVALSNIKLYAASVYTYKVFYDVQLELKCTSSSGLVGLTKNGDMRLYDIDDELRLNTFQVSYTTTTKLVTCSCKLFESKGLLCRHIFWIFSANLLKIIPDHYILPRWCKVSYRNPLSVFPGNIIADCDFGDVIKLEISTVWSEFYAIIGVVKTLSIDHIKALAASLKKFREEIGTTSKALSKDKEIEQLLGCTSSSEVTILPPRFSKNKGSGKRLLSNRKDSIAKAQKPKRLCACWKQMANHDKRNCPQKETDIHTNDVFSLTF</sequence>
<evidence type="ECO:0000313" key="7">
    <source>
        <dbReference type="Proteomes" id="UP001443914"/>
    </source>
</evidence>
<keyword evidence="2 4" id="KW-0863">Zinc-finger</keyword>
<dbReference type="PANTHER" id="PTHR47718">
    <property type="entry name" value="OS01G0519700 PROTEIN"/>
    <property type="match status" value="1"/>
</dbReference>
<dbReference type="Pfam" id="PF10551">
    <property type="entry name" value="MULE"/>
    <property type="match status" value="1"/>
</dbReference>
<dbReference type="SMART" id="SM00575">
    <property type="entry name" value="ZnF_PMZ"/>
    <property type="match status" value="1"/>
</dbReference>
<keyword evidence="1" id="KW-0479">Metal-binding</keyword>
<dbReference type="InterPro" id="IPR007527">
    <property type="entry name" value="Znf_SWIM"/>
</dbReference>
<gene>
    <name evidence="6" type="ORF">RND81_06G033300</name>
</gene>
<evidence type="ECO:0000259" key="5">
    <source>
        <dbReference type="PROSITE" id="PS50966"/>
    </source>
</evidence>
<dbReference type="PANTHER" id="PTHR47718:SF18">
    <property type="entry name" value="PROTEIN FAR1-RELATED SEQUENCE 5-LIKE"/>
    <property type="match status" value="1"/>
</dbReference>
<dbReference type="EMBL" id="JBDFQZ010000006">
    <property type="protein sequence ID" value="KAK9713530.1"/>
    <property type="molecule type" value="Genomic_DNA"/>
</dbReference>
<dbReference type="GO" id="GO:0008270">
    <property type="term" value="F:zinc ion binding"/>
    <property type="evidence" value="ECO:0007669"/>
    <property type="project" value="UniProtKB-KW"/>
</dbReference>
<evidence type="ECO:0000256" key="4">
    <source>
        <dbReference type="PROSITE-ProRule" id="PRU00325"/>
    </source>
</evidence>
<evidence type="ECO:0000256" key="1">
    <source>
        <dbReference type="ARBA" id="ARBA00022723"/>
    </source>
</evidence>